<reference evidence="2 3" key="2">
    <citation type="submission" date="2018-03" db="EMBL/GenBank/DDBJ databases">
        <title>Genetic Diversity and Phenotypic Plasticity of AHL Mediated Quorum Sensing in Environmental Strains of Vibrio mediterranei.</title>
        <authorList>
            <person name="Lantoine F."/>
            <person name="Vouve F."/>
        </authorList>
    </citation>
    <scope>NUCLEOTIDE SEQUENCE [LARGE SCALE GENOMIC DNA]</scope>
    <source>
        <strain evidence="2 3">17LN0615E</strain>
    </source>
</reference>
<evidence type="ECO:0000313" key="2">
    <source>
        <dbReference type="EMBL" id="PRQ69632.1"/>
    </source>
</evidence>
<proteinExistence type="predicted"/>
<reference evidence="2 3" key="1">
    <citation type="submission" date="2017-09" db="EMBL/GenBank/DDBJ databases">
        <authorList>
            <person name="Girard L."/>
            <person name="Lami R."/>
            <person name="Suzuki M."/>
            <person name="Baudart J."/>
        </authorList>
    </citation>
    <scope>NUCLEOTIDE SEQUENCE [LARGE SCALE GENOMIC DNA]</scope>
    <source>
        <strain evidence="2 3">17LN0615E</strain>
    </source>
</reference>
<gene>
    <name evidence="2" type="ORF">COR51_03315</name>
</gene>
<sequence length="100" mass="11623">MKPSPEQVERLALKLEQAVNNKQFSEIEKLNRLLKQVLLTIEQSHPSYLSLVVRLKSVHNQCRALVEHEQFILKQQLSDNSSLRERDKAYAQTQVRAGEQ</sequence>
<keyword evidence="3" id="KW-1185">Reference proteome</keyword>
<dbReference type="EMBL" id="NWTN01000001">
    <property type="protein sequence ID" value="PRQ69632.1"/>
    <property type="molecule type" value="Genomic_DNA"/>
</dbReference>
<feature type="region of interest" description="Disordered" evidence="1">
    <location>
        <begin position="79"/>
        <end position="100"/>
    </location>
</feature>
<comment type="caution">
    <text evidence="2">The sequence shown here is derived from an EMBL/GenBank/DDBJ whole genome shotgun (WGS) entry which is preliminary data.</text>
</comment>
<dbReference type="Proteomes" id="UP000238163">
    <property type="component" value="Unassembled WGS sequence"/>
</dbReference>
<organism evidence="2 3">
    <name type="scientific">Vibrio mediterranei</name>
    <dbReference type="NCBI Taxonomy" id="689"/>
    <lineage>
        <taxon>Bacteria</taxon>
        <taxon>Pseudomonadati</taxon>
        <taxon>Pseudomonadota</taxon>
        <taxon>Gammaproteobacteria</taxon>
        <taxon>Vibrionales</taxon>
        <taxon>Vibrionaceae</taxon>
        <taxon>Vibrio</taxon>
    </lineage>
</organism>
<name>A0ABX5DLH5_9VIBR</name>
<evidence type="ECO:0000256" key="1">
    <source>
        <dbReference type="SAM" id="MobiDB-lite"/>
    </source>
</evidence>
<protein>
    <recommendedName>
        <fullName evidence="4">DUF3135 domain-containing protein</fullName>
    </recommendedName>
</protein>
<evidence type="ECO:0008006" key="4">
    <source>
        <dbReference type="Google" id="ProtNLM"/>
    </source>
</evidence>
<accession>A0ABX5DLH5</accession>
<dbReference type="RefSeq" id="WP_062462740.1">
    <property type="nucleotide sequence ID" value="NZ_FLLQ01000004.1"/>
</dbReference>
<evidence type="ECO:0000313" key="3">
    <source>
        <dbReference type="Proteomes" id="UP000238163"/>
    </source>
</evidence>
<feature type="compositionally biased region" description="Polar residues" evidence="1">
    <location>
        <begin position="91"/>
        <end position="100"/>
    </location>
</feature>